<dbReference type="Proteomes" id="UP000746535">
    <property type="component" value="Unassembled WGS sequence"/>
</dbReference>
<keyword evidence="2" id="KW-1185">Reference proteome</keyword>
<sequence>MKKWEITFLDPKGILTRLPLDAEQQPSPEEAAQAVRAHLFPVTTKADLNDFEGRVAEPTVKWLEEQNGVKISAIDEVA</sequence>
<comment type="caution">
    <text evidence="1">The sequence shown here is derived from an EMBL/GenBank/DDBJ whole genome shotgun (WGS) entry which is preliminary data.</text>
</comment>
<reference evidence="1 2" key="1">
    <citation type="submission" date="2020-03" db="EMBL/GenBank/DDBJ databases">
        <authorList>
            <person name="Wang L."/>
            <person name="He N."/>
            <person name="Li Y."/>
            <person name="Fang Y."/>
            <person name="Zhang F."/>
        </authorList>
    </citation>
    <scope>NUCLEOTIDE SEQUENCE [LARGE SCALE GENOMIC DNA]</scope>
    <source>
        <strain evidence="2">hsmgli-8</strain>
    </source>
</reference>
<protein>
    <submittedName>
        <fullName evidence="1">Uncharacterized protein</fullName>
    </submittedName>
</protein>
<dbReference type="EMBL" id="JAAVJI010000002">
    <property type="protein sequence ID" value="NJP00112.1"/>
    <property type="molecule type" value="Genomic_DNA"/>
</dbReference>
<evidence type="ECO:0000313" key="1">
    <source>
        <dbReference type="EMBL" id="NJP00112.1"/>
    </source>
</evidence>
<dbReference type="RefSeq" id="WP_168081950.1">
    <property type="nucleotide sequence ID" value="NZ_JAAVJI010000002.1"/>
</dbReference>
<organism evidence="1 2">
    <name type="scientific">Pseudomonas quercus</name>
    <dbReference type="NCBI Taxonomy" id="2722792"/>
    <lineage>
        <taxon>Bacteria</taxon>
        <taxon>Pseudomonadati</taxon>
        <taxon>Pseudomonadota</taxon>
        <taxon>Gammaproteobacteria</taxon>
        <taxon>Pseudomonadales</taxon>
        <taxon>Pseudomonadaceae</taxon>
        <taxon>Pseudomonas</taxon>
    </lineage>
</organism>
<accession>A0ABX0YCW2</accession>
<proteinExistence type="predicted"/>
<gene>
    <name evidence="1" type="ORF">HBH25_04475</name>
</gene>
<evidence type="ECO:0000313" key="2">
    <source>
        <dbReference type="Proteomes" id="UP000746535"/>
    </source>
</evidence>
<name>A0ABX0YCW2_9PSED</name>